<dbReference type="AlphaFoldDB" id="A0A6P1NR54"/>
<dbReference type="Pfam" id="PF00246">
    <property type="entry name" value="Peptidase_M14"/>
    <property type="match status" value="1"/>
</dbReference>
<comment type="similarity">
    <text evidence="2 7">Belongs to the peptidase M14 family.</text>
</comment>
<keyword evidence="3" id="KW-0645">Protease</keyword>
<proteinExistence type="inferred from homology"/>
<keyword evidence="11" id="KW-1185">Reference proteome</keyword>
<dbReference type="GO" id="GO:0004181">
    <property type="term" value="F:metallocarboxypeptidase activity"/>
    <property type="evidence" value="ECO:0007669"/>
    <property type="project" value="InterPro"/>
</dbReference>
<evidence type="ECO:0000256" key="6">
    <source>
        <dbReference type="ARBA" id="ARBA00023049"/>
    </source>
</evidence>
<evidence type="ECO:0000256" key="4">
    <source>
        <dbReference type="ARBA" id="ARBA00022801"/>
    </source>
</evidence>
<dbReference type="KEGG" id="nib:GU926_01315"/>
<dbReference type="PANTHER" id="PTHR11705:SF143">
    <property type="entry name" value="SLL0236 PROTEIN"/>
    <property type="match status" value="1"/>
</dbReference>
<sequence length="492" mass="56151">MRNALLLILTFMTLLQAQCQTNHVKLGKTLFDAHSAYREPTITHRRFKHKDIVPLLEELKQHPAFQVQVVGKSVEQRDIYLVKAGTGPTKVMLWSQMHGDEPTATMALLDIFNFLQASGDEFDAVRKEILEQNTLYFIPMLNPDGTDVYKRRNALNIDLNRDAIRLQSPEARLLKALRDSLKPEFGFNLHDQSRFYTVGTTPKPATISFLAPAFDYKQTINSVRERAMRTIVGLNEVVQQFIPGQVAKYSDEHEPRAFGDNIQKWGTSLILIESGGMQGDPEKQYIRQINFATILAALQIIGSKSYTRFERAEYYKIPENQRNLFDLVLRDVRYKENGKNCVIDVGILQEEIDAPIPQQFYYKSSVEEIGDMSVFYGYQELDGKGLTLVPGKVLETPLNDLSELTHERLLQLLSEGYTTVRMQTLPYNINPVEQLPLNLVHVSGRVSHALGLDRMANFVLRQEDGTVRYAIVNGFVYDLQGERPRLFHGVVL</sequence>
<dbReference type="InterPro" id="IPR000834">
    <property type="entry name" value="Peptidase_M14"/>
</dbReference>
<dbReference type="PANTHER" id="PTHR11705">
    <property type="entry name" value="PROTEASE FAMILY M14 CARBOXYPEPTIDASE A,B"/>
    <property type="match status" value="1"/>
</dbReference>
<keyword evidence="5" id="KW-0862">Zinc</keyword>
<evidence type="ECO:0000313" key="11">
    <source>
        <dbReference type="Proteomes" id="UP000464214"/>
    </source>
</evidence>
<evidence type="ECO:0000259" key="9">
    <source>
        <dbReference type="PROSITE" id="PS52035"/>
    </source>
</evidence>
<feature type="chain" id="PRO_5026857923" evidence="8">
    <location>
        <begin position="18"/>
        <end position="492"/>
    </location>
</feature>
<dbReference type="Proteomes" id="UP000464214">
    <property type="component" value="Chromosome"/>
</dbReference>
<dbReference type="CDD" id="cd06239">
    <property type="entry name" value="M14-like"/>
    <property type="match status" value="1"/>
</dbReference>
<protein>
    <submittedName>
        <fullName evidence="10">Peptidase M14</fullName>
    </submittedName>
</protein>
<evidence type="ECO:0000256" key="8">
    <source>
        <dbReference type="SAM" id="SignalP"/>
    </source>
</evidence>
<dbReference type="Gene3D" id="3.40.630.10">
    <property type="entry name" value="Zn peptidases"/>
    <property type="match status" value="1"/>
</dbReference>
<dbReference type="GO" id="GO:0008270">
    <property type="term" value="F:zinc ion binding"/>
    <property type="evidence" value="ECO:0007669"/>
    <property type="project" value="InterPro"/>
</dbReference>
<name>A0A6P1NR54_9BACT</name>
<evidence type="ECO:0000256" key="5">
    <source>
        <dbReference type="ARBA" id="ARBA00022833"/>
    </source>
</evidence>
<comment type="caution">
    <text evidence="7">Lacks conserved residue(s) required for the propagation of feature annotation.</text>
</comment>
<accession>A0A6P1NR54</accession>
<keyword evidence="8" id="KW-0732">Signal</keyword>
<dbReference type="EMBL" id="CP047897">
    <property type="protein sequence ID" value="QHL86157.1"/>
    <property type="molecule type" value="Genomic_DNA"/>
</dbReference>
<feature type="signal peptide" evidence="8">
    <location>
        <begin position="1"/>
        <end position="17"/>
    </location>
</feature>
<evidence type="ECO:0000313" key="10">
    <source>
        <dbReference type="EMBL" id="QHL86157.1"/>
    </source>
</evidence>
<feature type="domain" description="Peptidase M14" evidence="9">
    <location>
        <begin position="45"/>
        <end position="349"/>
    </location>
</feature>
<dbReference type="SUPFAM" id="SSF53187">
    <property type="entry name" value="Zn-dependent exopeptidases"/>
    <property type="match status" value="1"/>
</dbReference>
<dbReference type="GO" id="GO:0005615">
    <property type="term" value="C:extracellular space"/>
    <property type="evidence" value="ECO:0007669"/>
    <property type="project" value="TreeGrafter"/>
</dbReference>
<keyword evidence="4" id="KW-0378">Hydrolase</keyword>
<evidence type="ECO:0000256" key="1">
    <source>
        <dbReference type="ARBA" id="ARBA00001947"/>
    </source>
</evidence>
<dbReference type="SMART" id="SM00631">
    <property type="entry name" value="Zn_pept"/>
    <property type="match status" value="1"/>
</dbReference>
<keyword evidence="6" id="KW-0482">Metalloprotease</keyword>
<comment type="cofactor">
    <cofactor evidence="1">
        <name>Zn(2+)</name>
        <dbReference type="ChEBI" id="CHEBI:29105"/>
    </cofactor>
</comment>
<reference evidence="10 11" key="1">
    <citation type="submission" date="2020-01" db="EMBL/GenBank/DDBJ databases">
        <authorList>
            <person name="Kim M."/>
        </authorList>
    </citation>
    <scope>NUCLEOTIDE SEQUENCE [LARGE SCALE GENOMIC DNA]</scope>
    <source>
        <strain evidence="10 11">BT10</strain>
    </source>
</reference>
<organism evidence="10 11">
    <name type="scientific">Nibribacter ruber</name>
    <dbReference type="NCBI Taxonomy" id="2698458"/>
    <lineage>
        <taxon>Bacteria</taxon>
        <taxon>Pseudomonadati</taxon>
        <taxon>Bacteroidota</taxon>
        <taxon>Cytophagia</taxon>
        <taxon>Cytophagales</taxon>
        <taxon>Hymenobacteraceae</taxon>
        <taxon>Nibribacter</taxon>
    </lineage>
</organism>
<dbReference type="PROSITE" id="PS52035">
    <property type="entry name" value="PEPTIDASE_M14"/>
    <property type="match status" value="1"/>
</dbReference>
<evidence type="ECO:0000256" key="2">
    <source>
        <dbReference type="ARBA" id="ARBA00005988"/>
    </source>
</evidence>
<evidence type="ECO:0000256" key="7">
    <source>
        <dbReference type="PROSITE-ProRule" id="PRU01379"/>
    </source>
</evidence>
<gene>
    <name evidence="10" type="ORF">GU926_01315</name>
</gene>
<evidence type="ECO:0000256" key="3">
    <source>
        <dbReference type="ARBA" id="ARBA00022670"/>
    </source>
</evidence>
<dbReference type="GO" id="GO:0006508">
    <property type="term" value="P:proteolysis"/>
    <property type="evidence" value="ECO:0007669"/>
    <property type="project" value="UniProtKB-KW"/>
</dbReference>